<feature type="compositionally biased region" description="Low complexity" evidence="5">
    <location>
        <begin position="111"/>
        <end position="123"/>
    </location>
</feature>
<evidence type="ECO:0000256" key="1">
    <source>
        <dbReference type="ARBA" id="ARBA00011738"/>
    </source>
</evidence>
<dbReference type="Proteomes" id="UP000249829">
    <property type="component" value="Unassembled WGS sequence"/>
</dbReference>
<dbReference type="CDD" id="cd20298">
    <property type="entry name" value="cupin_UAH"/>
    <property type="match status" value="1"/>
</dbReference>
<gene>
    <name evidence="6" type="ORF">BO99DRAFT_146787</name>
</gene>
<dbReference type="AlphaFoldDB" id="A0A2V5HCZ8"/>
<comment type="subunit">
    <text evidence="1">Homodimer.</text>
</comment>
<evidence type="ECO:0000256" key="5">
    <source>
        <dbReference type="SAM" id="MobiDB-lite"/>
    </source>
</evidence>
<name>A0A2V5HCZ8_ASPV1</name>
<dbReference type="FunFam" id="2.60.120.480:FF:000002">
    <property type="entry name" value="Probable ureidoglycolate hydrolase"/>
    <property type="match status" value="1"/>
</dbReference>
<evidence type="ECO:0000256" key="3">
    <source>
        <dbReference type="ARBA" id="ARBA00023239"/>
    </source>
</evidence>
<feature type="region of interest" description="Disordered" evidence="5">
    <location>
        <begin position="29"/>
        <end position="49"/>
    </location>
</feature>
<feature type="region of interest" description="Disordered" evidence="5">
    <location>
        <begin position="100"/>
        <end position="123"/>
    </location>
</feature>
<keyword evidence="6" id="KW-0378">Hydrolase</keyword>
<dbReference type="InterPro" id="IPR024060">
    <property type="entry name" value="Ureidoglycolate_lyase_dom_sf"/>
</dbReference>
<evidence type="ECO:0000313" key="6">
    <source>
        <dbReference type="EMBL" id="PYI19123.1"/>
    </source>
</evidence>
<dbReference type="OMA" id="DCQEVAF"/>
<evidence type="ECO:0000313" key="7">
    <source>
        <dbReference type="Proteomes" id="UP000249829"/>
    </source>
</evidence>
<keyword evidence="3" id="KW-0456">Lyase</keyword>
<dbReference type="STRING" id="1450538.A0A2V5HCZ8"/>
<dbReference type="Gene3D" id="2.60.120.480">
    <property type="entry name" value="Ureidoglycolate hydrolase"/>
    <property type="match status" value="1"/>
</dbReference>
<dbReference type="GO" id="GO:0006144">
    <property type="term" value="P:purine nucleobase metabolic process"/>
    <property type="evidence" value="ECO:0007669"/>
    <property type="project" value="UniProtKB-KW"/>
</dbReference>
<dbReference type="SUPFAM" id="SSF51182">
    <property type="entry name" value="RmlC-like cupins"/>
    <property type="match status" value="1"/>
</dbReference>
<dbReference type="InterPro" id="IPR011051">
    <property type="entry name" value="RmlC_Cupin_sf"/>
</dbReference>
<keyword evidence="7" id="KW-1185">Reference proteome</keyword>
<dbReference type="PANTHER" id="PTHR21221:SF1">
    <property type="entry name" value="UREIDOGLYCOLATE LYASE"/>
    <property type="match status" value="1"/>
</dbReference>
<comment type="catalytic activity">
    <reaction evidence="4">
        <text>(S)-ureidoglycolate = urea + glyoxylate</text>
        <dbReference type="Rhea" id="RHEA:11304"/>
        <dbReference type="ChEBI" id="CHEBI:16199"/>
        <dbReference type="ChEBI" id="CHEBI:36655"/>
        <dbReference type="ChEBI" id="CHEBI:57296"/>
        <dbReference type="EC" id="4.3.2.3"/>
    </reaction>
</comment>
<dbReference type="InterPro" id="IPR047233">
    <property type="entry name" value="UAH_cupin"/>
</dbReference>
<protein>
    <submittedName>
        <fullName evidence="6">Ureidoglycolate hydrolase</fullName>
    </submittedName>
</protein>
<accession>A0A2V5HCZ8</accession>
<dbReference type="InterPro" id="IPR007247">
    <property type="entry name" value="Ureidogly_lyase"/>
</dbReference>
<dbReference type="PANTHER" id="PTHR21221">
    <property type="entry name" value="UREIDOGLYCOLATE HYDROLASE"/>
    <property type="match status" value="1"/>
</dbReference>
<dbReference type="EMBL" id="KZ825137">
    <property type="protein sequence ID" value="PYI19123.1"/>
    <property type="molecule type" value="Genomic_DNA"/>
</dbReference>
<feature type="compositionally biased region" description="Low complexity" evidence="5">
    <location>
        <begin position="33"/>
        <end position="43"/>
    </location>
</feature>
<dbReference type="GO" id="GO:0050385">
    <property type="term" value="F:ureidoglycolate lyase activity"/>
    <property type="evidence" value="ECO:0007669"/>
    <property type="project" value="UniProtKB-EC"/>
</dbReference>
<dbReference type="GO" id="GO:0000256">
    <property type="term" value="P:allantoin catabolic process"/>
    <property type="evidence" value="ECO:0007669"/>
    <property type="project" value="InterPro"/>
</dbReference>
<evidence type="ECO:0000256" key="4">
    <source>
        <dbReference type="ARBA" id="ARBA00047684"/>
    </source>
</evidence>
<dbReference type="Pfam" id="PF04115">
    <property type="entry name" value="Ureidogly_lyase"/>
    <property type="match status" value="1"/>
</dbReference>
<evidence type="ECO:0000256" key="2">
    <source>
        <dbReference type="ARBA" id="ARBA00022631"/>
    </source>
</evidence>
<proteinExistence type="predicted"/>
<sequence length="275" mass="28946">MSPPTLTSPTPTLTLTPSPLTPSAFLPYGTAITSPLPRTATTTTPPPPSALAALHPTPVLANQNTALKYSPISPLDDHYAGNCPSGRASAARMTMFSCFPRTLRPAPPPSTSRKQTSPPSSSSAVFDIRILERHPFTTQTFAPLDLSSQPATATATGTGTHSEIEPEPYYLVVVAPSLKGTTAQATTSAGEVVTVVDPPDLRRVRAFVARGGQAVTYGAGTWHAPMAVIGSRRVDFLVVQFMNGVAEEDVQEVVFGEGVVVEVEQGEREGVKAKL</sequence>
<feature type="region of interest" description="Disordered" evidence="5">
    <location>
        <begin position="1"/>
        <end position="20"/>
    </location>
</feature>
<keyword evidence="2" id="KW-0659">Purine metabolism</keyword>
<reference evidence="6 7" key="1">
    <citation type="submission" date="2018-02" db="EMBL/GenBank/DDBJ databases">
        <title>The genomes of Aspergillus section Nigri reveals drivers in fungal speciation.</title>
        <authorList>
            <consortium name="DOE Joint Genome Institute"/>
            <person name="Vesth T.C."/>
            <person name="Nybo J."/>
            <person name="Theobald S."/>
            <person name="Brandl J."/>
            <person name="Frisvad J.C."/>
            <person name="Nielsen K.F."/>
            <person name="Lyhne E.K."/>
            <person name="Kogle M.E."/>
            <person name="Kuo A."/>
            <person name="Riley R."/>
            <person name="Clum A."/>
            <person name="Nolan M."/>
            <person name="Lipzen A."/>
            <person name="Salamov A."/>
            <person name="Henrissat B."/>
            <person name="Wiebenga A."/>
            <person name="De vries R.P."/>
            <person name="Grigoriev I.V."/>
            <person name="Mortensen U.H."/>
            <person name="Andersen M.R."/>
            <person name="Baker S.E."/>
        </authorList>
    </citation>
    <scope>NUCLEOTIDE SEQUENCE [LARGE SCALE GENOMIC DNA]</scope>
    <source>
        <strain evidence="6 7">CBS 115571</strain>
    </source>
</reference>
<organism evidence="6 7">
    <name type="scientific">Aspergillus violaceofuscus (strain CBS 115571)</name>
    <dbReference type="NCBI Taxonomy" id="1450538"/>
    <lineage>
        <taxon>Eukaryota</taxon>
        <taxon>Fungi</taxon>
        <taxon>Dikarya</taxon>
        <taxon>Ascomycota</taxon>
        <taxon>Pezizomycotina</taxon>
        <taxon>Eurotiomycetes</taxon>
        <taxon>Eurotiomycetidae</taxon>
        <taxon>Eurotiales</taxon>
        <taxon>Aspergillaceae</taxon>
        <taxon>Aspergillus</taxon>
    </lineage>
</organism>
<dbReference type="GO" id="GO:0004848">
    <property type="term" value="F:ureidoglycolate hydrolase activity"/>
    <property type="evidence" value="ECO:0007669"/>
    <property type="project" value="InterPro"/>
</dbReference>